<gene>
    <name evidence="1" type="ORF">CR3_262</name>
</gene>
<dbReference type="GO" id="GO:0004519">
    <property type="term" value="F:endonuclease activity"/>
    <property type="evidence" value="ECO:0007669"/>
    <property type="project" value="UniProtKB-KW"/>
</dbReference>
<dbReference type="KEGG" id="vg:12979919"/>
<keyword evidence="1" id="KW-0378">Hydrolase</keyword>
<keyword evidence="1" id="KW-0540">Nuclease</keyword>
<dbReference type="RefSeq" id="YP_006383277.1">
    <property type="nucleotide sequence ID" value="NC_017974.1"/>
</dbReference>
<organism evidence="1 2">
    <name type="scientific">Cronobacter phage CR3</name>
    <dbReference type="NCBI Taxonomy" id="1162295"/>
    <lineage>
        <taxon>Viruses</taxon>
        <taxon>Duplodnaviria</taxon>
        <taxon>Heunggongvirae</taxon>
        <taxon>Uroviricota</taxon>
        <taxon>Caudoviricetes</taxon>
        <taxon>Vequintavirinae</taxon>
        <taxon>Certrevirus</taxon>
        <taxon>Certrevirus CR3</taxon>
    </lineage>
</organism>
<name>I1TRV4_9CAUD</name>
<dbReference type="Proteomes" id="UP000002874">
    <property type="component" value="Segment"/>
</dbReference>
<dbReference type="EMBL" id="JQ691612">
    <property type="protein sequence ID" value="AFH21427.1"/>
    <property type="molecule type" value="Genomic_DNA"/>
</dbReference>
<reference evidence="1 2" key="1">
    <citation type="journal article" date="2012" name="J. Virol.">
        <title>Complete Genome Sequence of Cronobacter sakazakii Bacteriophage CR3.</title>
        <authorList>
            <person name="Shin H."/>
            <person name="Lee J.H."/>
            <person name="Kim Y."/>
            <person name="Ryu S."/>
        </authorList>
    </citation>
    <scope>NUCLEOTIDE SEQUENCE [LARGE SCALE GENOMIC DNA]</scope>
</reference>
<dbReference type="GeneID" id="12979919"/>
<keyword evidence="1" id="KW-0255">Endonuclease</keyword>
<evidence type="ECO:0000313" key="1">
    <source>
        <dbReference type="EMBL" id="AFH21427.1"/>
    </source>
</evidence>
<sequence length="118" mass="13478">MTEKIMKSCSIHGETEHFVYKTRTRCSKCNTEAVARFRRNIKEKAIDYKGGECNVCGYNKCHAALEFHHLDPNEKDFAIGGSGLTRPFKDIKKELDKCVMLCSNCHREVHAGLIELNQ</sequence>
<dbReference type="OrthoDB" id="25105at10239"/>
<evidence type="ECO:0000313" key="2">
    <source>
        <dbReference type="Proteomes" id="UP000002874"/>
    </source>
</evidence>
<protein>
    <submittedName>
        <fullName evidence="1">Putative HNH endonuclease 2</fullName>
    </submittedName>
</protein>
<proteinExistence type="predicted"/>
<accession>I1TRV4</accession>
<keyword evidence="2" id="KW-1185">Reference proteome</keyword>